<dbReference type="STRING" id="1209989.TepRe1_0055"/>
<keyword evidence="2" id="KW-1003">Cell membrane</keyword>
<evidence type="ECO:0000259" key="7">
    <source>
        <dbReference type="Pfam" id="PF10035"/>
    </source>
</evidence>
<feature type="transmembrane region" description="Helical" evidence="6">
    <location>
        <begin position="105"/>
        <end position="124"/>
    </location>
</feature>
<proteinExistence type="predicted"/>
<dbReference type="OrthoDB" id="3180973at2"/>
<evidence type="ECO:0000256" key="4">
    <source>
        <dbReference type="ARBA" id="ARBA00022989"/>
    </source>
</evidence>
<dbReference type="KEGG" id="tep:TepRe1_0055"/>
<name>F4LRK5_TEPAE</name>
<dbReference type="Pfam" id="PF10035">
    <property type="entry name" value="DUF2179"/>
    <property type="match status" value="1"/>
</dbReference>
<dbReference type="GO" id="GO:0005886">
    <property type="term" value="C:plasma membrane"/>
    <property type="evidence" value="ECO:0007669"/>
    <property type="project" value="UniProtKB-SubCell"/>
</dbReference>
<evidence type="ECO:0000256" key="3">
    <source>
        <dbReference type="ARBA" id="ARBA00022692"/>
    </source>
</evidence>
<feature type="transmembrane region" description="Helical" evidence="6">
    <location>
        <begin position="80"/>
        <end position="99"/>
    </location>
</feature>
<feature type="transmembrane region" description="Helical" evidence="6">
    <location>
        <begin position="173"/>
        <end position="196"/>
    </location>
</feature>
<keyword evidence="5 6" id="KW-0472">Membrane</keyword>
<protein>
    <recommendedName>
        <fullName evidence="7">DUF2179 domain-containing protein</fullName>
    </recommendedName>
</protein>
<evidence type="ECO:0000256" key="5">
    <source>
        <dbReference type="ARBA" id="ARBA00023136"/>
    </source>
</evidence>
<feature type="domain" description="DUF2179" evidence="7">
    <location>
        <begin position="225"/>
        <end position="270"/>
    </location>
</feature>
<dbReference type="PIRSF" id="PIRSF006483">
    <property type="entry name" value="Membrane_protein_YitT"/>
    <property type="match status" value="1"/>
</dbReference>
<dbReference type="KEGG" id="tae:TepiRe1_0057"/>
<dbReference type="RefSeq" id="WP_013777192.1">
    <property type="nucleotide sequence ID" value="NC_015519.1"/>
</dbReference>
<dbReference type="Proteomes" id="UP000010802">
    <property type="component" value="Chromosome"/>
</dbReference>
<sequence length="274" mass="30245">MKKLDYKGIILEILGSALISISLYNFAAQAKFPMTGFSGISLILYRLFRISLGISTVILNIPVALISYRLLGKKFFWRSIRCIIISSAMIDIIVPMLPVYRGERILAAICTGILSGIGYALIYMQNSSTGGADFIIMSIKAILPHVELGSIAFLISIGIILVSGILFHDVDGIIYGIMISYISCYIINKAMLYANASKLALIVTKKGELISANIIKNSSHWGSAIIKAFGEHKQNDKEEIILCACKERQIHQLKKTIKEIDPFSLIIILDSLIQ</sequence>
<comment type="subcellular location">
    <subcellularLocation>
        <location evidence="1">Cell membrane</location>
        <topology evidence="1">Multi-pass membrane protein</topology>
    </subcellularLocation>
</comment>
<accession>F4LRK5</accession>
<keyword evidence="9" id="KW-1185">Reference proteome</keyword>
<evidence type="ECO:0000313" key="9">
    <source>
        <dbReference type="Proteomes" id="UP000010802"/>
    </source>
</evidence>
<evidence type="ECO:0000256" key="1">
    <source>
        <dbReference type="ARBA" id="ARBA00004651"/>
    </source>
</evidence>
<feature type="transmembrane region" description="Helical" evidence="6">
    <location>
        <begin position="47"/>
        <end position="68"/>
    </location>
</feature>
<gene>
    <name evidence="8" type="ordered locus">TEPIRE1_0057</name>
</gene>
<evidence type="ECO:0000256" key="2">
    <source>
        <dbReference type="ARBA" id="ARBA00022475"/>
    </source>
</evidence>
<dbReference type="InterPro" id="IPR051461">
    <property type="entry name" value="UPF0750_membrane"/>
</dbReference>
<evidence type="ECO:0000313" key="8">
    <source>
        <dbReference type="EMBL" id="CDI40270.1"/>
    </source>
</evidence>
<organism evidence="8 9">
    <name type="scientific">Tepidanaerobacter acetatoxydans (strain DSM 21804 / JCM 16047 / Re1)</name>
    <dbReference type="NCBI Taxonomy" id="1209989"/>
    <lineage>
        <taxon>Bacteria</taxon>
        <taxon>Bacillati</taxon>
        <taxon>Bacillota</taxon>
        <taxon>Clostridia</taxon>
        <taxon>Thermosediminibacterales</taxon>
        <taxon>Tepidanaerobacteraceae</taxon>
        <taxon>Tepidanaerobacter</taxon>
    </lineage>
</organism>
<reference evidence="9" key="1">
    <citation type="journal article" date="2013" name="Genome Announc.">
        <title>First genome sequence of a syntrophic acetate-oxidizing bacterium, Tepidanaerobacter acetatoxydans strain Re1.</title>
        <authorList>
            <person name="Manzoor S."/>
            <person name="Bongcam-Rudloff E."/>
            <person name="Schnurer A."/>
            <person name="Muller B."/>
        </authorList>
    </citation>
    <scope>NUCLEOTIDE SEQUENCE [LARGE SCALE GENOMIC DNA]</scope>
    <source>
        <strain evidence="9">Re1</strain>
    </source>
</reference>
<evidence type="ECO:0000256" key="6">
    <source>
        <dbReference type="SAM" id="Phobius"/>
    </source>
</evidence>
<dbReference type="PANTHER" id="PTHR33545:SF5">
    <property type="entry name" value="UPF0750 MEMBRANE PROTEIN YITT"/>
    <property type="match status" value="1"/>
</dbReference>
<dbReference type="AlphaFoldDB" id="F4LRK5"/>
<dbReference type="EMBL" id="HF563609">
    <property type="protein sequence ID" value="CDI40270.1"/>
    <property type="molecule type" value="Genomic_DNA"/>
</dbReference>
<keyword evidence="4 6" id="KW-1133">Transmembrane helix</keyword>
<dbReference type="InterPro" id="IPR015867">
    <property type="entry name" value="N-reg_PII/ATP_PRibTrfase_C"/>
</dbReference>
<keyword evidence="3 6" id="KW-0812">Transmembrane</keyword>
<dbReference type="InterPro" id="IPR003740">
    <property type="entry name" value="YitT"/>
</dbReference>
<dbReference type="HOGENOM" id="CLU_063199_1_1_9"/>
<dbReference type="Pfam" id="PF02588">
    <property type="entry name" value="YitT_membrane"/>
    <property type="match status" value="1"/>
</dbReference>
<dbReference type="Gene3D" id="3.30.70.120">
    <property type="match status" value="1"/>
</dbReference>
<dbReference type="eggNOG" id="COG1284">
    <property type="taxonomic scope" value="Bacteria"/>
</dbReference>
<dbReference type="InterPro" id="IPR019264">
    <property type="entry name" value="DUF2179"/>
</dbReference>
<feature type="transmembrane region" description="Helical" evidence="6">
    <location>
        <begin position="9"/>
        <end position="27"/>
    </location>
</feature>
<feature type="transmembrane region" description="Helical" evidence="6">
    <location>
        <begin position="145"/>
        <end position="167"/>
    </location>
</feature>
<dbReference type="PANTHER" id="PTHR33545">
    <property type="entry name" value="UPF0750 MEMBRANE PROTEIN YITT-RELATED"/>
    <property type="match status" value="1"/>
</dbReference>